<feature type="domain" description="Response regulatory" evidence="9">
    <location>
        <begin position="9"/>
        <end position="127"/>
    </location>
</feature>
<feature type="compositionally biased region" description="Basic and acidic residues" evidence="7">
    <location>
        <begin position="590"/>
        <end position="607"/>
    </location>
</feature>
<dbReference type="Pfam" id="PF01590">
    <property type="entry name" value="GAF"/>
    <property type="match status" value="1"/>
</dbReference>
<protein>
    <recommendedName>
        <fullName evidence="2">histidine kinase</fullName>
        <ecNumber evidence="2">2.7.13.3</ecNumber>
    </recommendedName>
</protein>
<dbReference type="InterPro" id="IPR003594">
    <property type="entry name" value="HATPase_dom"/>
</dbReference>
<dbReference type="CDD" id="cd00156">
    <property type="entry name" value="REC"/>
    <property type="match status" value="1"/>
</dbReference>
<keyword evidence="11" id="KW-1185">Reference proteome</keyword>
<dbReference type="InterPro" id="IPR003661">
    <property type="entry name" value="HisK_dim/P_dom"/>
</dbReference>
<dbReference type="Gene3D" id="3.30.565.10">
    <property type="entry name" value="Histidine kinase-like ATPase, C-terminal domain"/>
    <property type="match status" value="1"/>
</dbReference>
<dbReference type="PANTHER" id="PTHR43711">
    <property type="entry name" value="TWO-COMPONENT HISTIDINE KINASE"/>
    <property type="match status" value="1"/>
</dbReference>
<comment type="catalytic activity">
    <reaction evidence="1">
        <text>ATP + protein L-histidine = ADP + protein N-phospho-L-histidine.</text>
        <dbReference type="EC" id="2.7.13.3"/>
    </reaction>
</comment>
<dbReference type="Pfam" id="PF00072">
    <property type="entry name" value="Response_reg"/>
    <property type="match status" value="1"/>
</dbReference>
<feature type="compositionally biased region" description="Low complexity" evidence="7">
    <location>
        <begin position="158"/>
        <end position="173"/>
    </location>
</feature>
<dbReference type="SMART" id="SM00448">
    <property type="entry name" value="REC"/>
    <property type="match status" value="1"/>
</dbReference>
<evidence type="ECO:0000256" key="3">
    <source>
        <dbReference type="ARBA" id="ARBA00022679"/>
    </source>
</evidence>
<feature type="domain" description="Histidine kinase" evidence="8">
    <location>
        <begin position="377"/>
        <end position="572"/>
    </location>
</feature>
<dbReference type="SUPFAM" id="SSF55781">
    <property type="entry name" value="GAF domain-like"/>
    <property type="match status" value="1"/>
</dbReference>
<feature type="region of interest" description="Disordered" evidence="7">
    <location>
        <begin position="563"/>
        <end position="616"/>
    </location>
</feature>
<keyword evidence="3" id="KW-0808">Transferase</keyword>
<evidence type="ECO:0000256" key="6">
    <source>
        <dbReference type="PROSITE-ProRule" id="PRU00169"/>
    </source>
</evidence>
<feature type="compositionally biased region" description="Low complexity" evidence="7">
    <location>
        <begin position="569"/>
        <end position="584"/>
    </location>
</feature>
<evidence type="ECO:0000259" key="9">
    <source>
        <dbReference type="PROSITE" id="PS50110"/>
    </source>
</evidence>
<dbReference type="Gene3D" id="3.30.450.40">
    <property type="match status" value="1"/>
</dbReference>
<dbReference type="SMART" id="SM00388">
    <property type="entry name" value="HisKA"/>
    <property type="match status" value="1"/>
</dbReference>
<dbReference type="CDD" id="cd00082">
    <property type="entry name" value="HisKA"/>
    <property type="match status" value="1"/>
</dbReference>
<gene>
    <name evidence="10" type="ORF">ACFO0N_15800</name>
</gene>
<dbReference type="GO" id="GO:0000160">
    <property type="term" value="P:phosphorelay signal transduction system"/>
    <property type="evidence" value="ECO:0007669"/>
    <property type="project" value="UniProtKB-KW"/>
</dbReference>
<dbReference type="InterPro" id="IPR050736">
    <property type="entry name" value="Sensor_HK_Regulatory"/>
</dbReference>
<dbReference type="Proteomes" id="UP001595921">
    <property type="component" value="Unassembled WGS sequence"/>
</dbReference>
<dbReference type="PANTHER" id="PTHR43711:SF1">
    <property type="entry name" value="HISTIDINE KINASE 1"/>
    <property type="match status" value="1"/>
</dbReference>
<organism evidence="10 11">
    <name type="scientific">Halobium salinum</name>
    <dbReference type="NCBI Taxonomy" id="1364940"/>
    <lineage>
        <taxon>Archaea</taxon>
        <taxon>Methanobacteriati</taxon>
        <taxon>Methanobacteriota</taxon>
        <taxon>Stenosarchaea group</taxon>
        <taxon>Halobacteria</taxon>
        <taxon>Halobacteriales</taxon>
        <taxon>Haloferacaceae</taxon>
        <taxon>Halobium</taxon>
    </lineage>
</organism>
<dbReference type="SMART" id="SM00065">
    <property type="entry name" value="GAF"/>
    <property type="match status" value="1"/>
</dbReference>
<evidence type="ECO:0000256" key="1">
    <source>
        <dbReference type="ARBA" id="ARBA00000085"/>
    </source>
</evidence>
<dbReference type="GO" id="GO:0004673">
    <property type="term" value="F:protein histidine kinase activity"/>
    <property type="evidence" value="ECO:0007669"/>
    <property type="project" value="UniProtKB-EC"/>
</dbReference>
<dbReference type="InterPro" id="IPR001789">
    <property type="entry name" value="Sig_transdc_resp-reg_receiver"/>
</dbReference>
<keyword evidence="5" id="KW-0902">Two-component regulatory system</keyword>
<dbReference type="InterPro" id="IPR003018">
    <property type="entry name" value="GAF"/>
</dbReference>
<evidence type="ECO:0000256" key="5">
    <source>
        <dbReference type="ARBA" id="ARBA00023012"/>
    </source>
</evidence>
<dbReference type="EMBL" id="JBHSDS010000008">
    <property type="protein sequence ID" value="MFC4359406.1"/>
    <property type="molecule type" value="Genomic_DNA"/>
</dbReference>
<feature type="region of interest" description="Disordered" evidence="7">
    <location>
        <begin position="139"/>
        <end position="175"/>
    </location>
</feature>
<dbReference type="InterPro" id="IPR011006">
    <property type="entry name" value="CheY-like_superfamily"/>
</dbReference>
<dbReference type="RefSeq" id="WP_267622679.1">
    <property type="nucleotide sequence ID" value="NZ_JAODIW010000006.1"/>
</dbReference>
<keyword evidence="6" id="KW-0597">Phosphoprotein</keyword>
<dbReference type="SMART" id="SM00387">
    <property type="entry name" value="HATPase_c"/>
    <property type="match status" value="1"/>
</dbReference>
<dbReference type="SUPFAM" id="SSF52172">
    <property type="entry name" value="CheY-like"/>
    <property type="match status" value="1"/>
</dbReference>
<evidence type="ECO:0000313" key="10">
    <source>
        <dbReference type="EMBL" id="MFC4359406.1"/>
    </source>
</evidence>
<dbReference type="PROSITE" id="PS50109">
    <property type="entry name" value="HIS_KIN"/>
    <property type="match status" value="1"/>
</dbReference>
<reference evidence="10 11" key="1">
    <citation type="journal article" date="2019" name="Int. J. Syst. Evol. Microbiol.">
        <title>The Global Catalogue of Microorganisms (GCM) 10K type strain sequencing project: providing services to taxonomists for standard genome sequencing and annotation.</title>
        <authorList>
            <consortium name="The Broad Institute Genomics Platform"/>
            <consortium name="The Broad Institute Genome Sequencing Center for Infectious Disease"/>
            <person name="Wu L."/>
            <person name="Ma J."/>
        </authorList>
    </citation>
    <scope>NUCLEOTIDE SEQUENCE [LARGE SCALE GENOMIC DNA]</scope>
    <source>
        <strain evidence="10 11">CGMCC 1.12553</strain>
    </source>
</reference>
<dbReference type="InterPro" id="IPR036097">
    <property type="entry name" value="HisK_dim/P_sf"/>
</dbReference>
<dbReference type="PROSITE" id="PS50110">
    <property type="entry name" value="RESPONSE_REGULATORY"/>
    <property type="match status" value="1"/>
</dbReference>
<feature type="modified residue" description="4-aspartylphosphate" evidence="6">
    <location>
        <position position="62"/>
    </location>
</feature>
<dbReference type="AlphaFoldDB" id="A0ABD5PG26"/>
<dbReference type="EC" id="2.7.13.3" evidence="2"/>
<name>A0ABD5PG26_9EURY</name>
<evidence type="ECO:0000259" key="8">
    <source>
        <dbReference type="PROSITE" id="PS50109"/>
    </source>
</evidence>
<sequence>MDRSSDVIDVLLVDDDDDFAALAARRLEADDGGRPLRVEAASDPRGALDRLGSRVPDCVVTDYGMPGTDGVELLRAVRSRVPSVPVVLFTGRGSETVARDAFRAGVTDYVQKGTGEDRYATLATSVRESVAGFYAGTDETLDAVDGGDPTNPTDSTNPGDPTDSGDSGDPTDGLGAAVVTDRESGDHGACRGLEDRVLGASTMLMSAAPDEVDTKIEWTLATVAEFVGADRCRVLQYDADHAVFDPTHQWTAAGVEPRGLSIDAHPEGALGWLVSRLERFENVRVERTADLPAEAAPLRDRCAEAGIGSFLVVPLVSEWELVGALAFEVTDADRAWHDHEVYTLRRLADMVAHTLARQRRMRELERRNRQLDEFASSVSHDLRNPLNVAAGFLSLAQETGELSHLDRVETAVDRMELLVDDLLSLARQGRAVGETSAVELDGAVQRAWNAVDTREATLDAEPHLGRLSADEPRLRAVFENLFRNAVEHAGPTVTVTVGSLSAGGFFVADDGDGIPPADRARVFDRGHTGSEDGTGFGLAIVDRVVEAHGWSVAVEASEHGGARFEVRTGGARESAGSEGSGVASPDAPGEPERSAGSDDLRDAHVTEDAPEQSTDD</sequence>
<dbReference type="Gene3D" id="3.40.50.2300">
    <property type="match status" value="1"/>
</dbReference>
<accession>A0ABD5PG26</accession>
<dbReference type="Gene3D" id="1.10.287.130">
    <property type="match status" value="1"/>
</dbReference>
<evidence type="ECO:0000313" key="11">
    <source>
        <dbReference type="Proteomes" id="UP001595921"/>
    </source>
</evidence>
<dbReference type="InterPro" id="IPR036890">
    <property type="entry name" value="HATPase_C_sf"/>
</dbReference>
<dbReference type="SUPFAM" id="SSF55874">
    <property type="entry name" value="ATPase domain of HSP90 chaperone/DNA topoisomerase II/histidine kinase"/>
    <property type="match status" value="1"/>
</dbReference>
<keyword evidence="4" id="KW-0418">Kinase</keyword>
<dbReference type="InterPro" id="IPR005467">
    <property type="entry name" value="His_kinase_dom"/>
</dbReference>
<dbReference type="SUPFAM" id="SSF47384">
    <property type="entry name" value="Homodimeric domain of signal transducing histidine kinase"/>
    <property type="match status" value="1"/>
</dbReference>
<evidence type="ECO:0000256" key="4">
    <source>
        <dbReference type="ARBA" id="ARBA00022777"/>
    </source>
</evidence>
<evidence type="ECO:0000256" key="7">
    <source>
        <dbReference type="SAM" id="MobiDB-lite"/>
    </source>
</evidence>
<dbReference type="Pfam" id="PF02518">
    <property type="entry name" value="HATPase_c"/>
    <property type="match status" value="1"/>
</dbReference>
<dbReference type="InterPro" id="IPR029016">
    <property type="entry name" value="GAF-like_dom_sf"/>
</dbReference>
<dbReference type="CDD" id="cd00075">
    <property type="entry name" value="HATPase"/>
    <property type="match status" value="1"/>
</dbReference>
<evidence type="ECO:0000256" key="2">
    <source>
        <dbReference type="ARBA" id="ARBA00012438"/>
    </source>
</evidence>
<proteinExistence type="predicted"/>
<comment type="caution">
    <text evidence="10">The sequence shown here is derived from an EMBL/GenBank/DDBJ whole genome shotgun (WGS) entry which is preliminary data.</text>
</comment>
<dbReference type="Pfam" id="PF00512">
    <property type="entry name" value="HisKA"/>
    <property type="match status" value="1"/>
</dbReference>